<accession>A0A1A9KMX2</accession>
<dbReference type="InterPro" id="IPR019701">
    <property type="entry name" value="Phage_P22_NinX"/>
</dbReference>
<sequence>MNMVEVQTEELIGAALDWAIATIEGLPIKYDPMAFGNTANGGYWIWDKAPGGMMAKIGDKYSPSSNWSQLGPLIEKRAIVLGNHESGDPSRQGEFWGSAHCFDSGTSFETYKGVKVAACRAIVAKEMGPVVRVPIVLVQPG</sequence>
<dbReference type="Proteomes" id="UP000077748">
    <property type="component" value="Plasmid pRBL16"/>
</dbReference>
<name>A0A1A9KMX2_9PSED</name>
<dbReference type="GeneID" id="93444942"/>
<dbReference type="EMBL" id="CP015879">
    <property type="protein sequence ID" value="ANI18885.1"/>
    <property type="molecule type" value="Genomic_DNA"/>
</dbReference>
<keyword evidence="1" id="KW-0614">Plasmid</keyword>
<proteinExistence type="predicted"/>
<evidence type="ECO:0000313" key="1">
    <source>
        <dbReference type="EMBL" id="ANI18885.1"/>
    </source>
</evidence>
<evidence type="ECO:0000313" key="2">
    <source>
        <dbReference type="Proteomes" id="UP000077748"/>
    </source>
</evidence>
<reference evidence="1 2" key="1">
    <citation type="submission" date="2016-05" db="EMBL/GenBank/DDBJ databases">
        <title>Genome Sequence of Pseudomonas citronellolis Strain SJTE-3, an Estrogens and Persistent Organic Pollutants degradation strain.</title>
        <authorList>
            <person name="Liang R."/>
        </authorList>
    </citation>
    <scope>NUCLEOTIDE SEQUENCE [LARGE SCALE GENOMIC DNA]</scope>
    <source>
        <strain evidence="1 2">SJTE-3</strain>
        <plasmid evidence="2">Plasmid prbl16</plasmid>
    </source>
</reference>
<dbReference type="Pfam" id="PF10765">
    <property type="entry name" value="Phage_P22_NinX"/>
    <property type="match status" value="1"/>
</dbReference>
<dbReference type="AlphaFoldDB" id="A0A1A9KMX2"/>
<organism evidence="1 2">
    <name type="scientific">Pseudomonas citronellolis</name>
    <dbReference type="NCBI Taxonomy" id="53408"/>
    <lineage>
        <taxon>Bacteria</taxon>
        <taxon>Pseudomonadati</taxon>
        <taxon>Pseudomonadota</taxon>
        <taxon>Gammaproteobacteria</taxon>
        <taxon>Pseudomonadales</taxon>
        <taxon>Pseudomonadaceae</taxon>
        <taxon>Pseudomonas</taxon>
    </lineage>
</organism>
<protein>
    <submittedName>
        <fullName evidence="1">DUF2591 domain-containing protein</fullName>
    </submittedName>
</protein>
<dbReference type="RefSeq" id="WP_010792793.1">
    <property type="nucleotide sequence ID" value="NZ_CP015879.1"/>
</dbReference>
<geneLocation type="plasmid" evidence="2">
    <name>prbl16</name>
</geneLocation>
<gene>
    <name evidence="1" type="ORF">A9C11_33060</name>
</gene>